<organism evidence="2 3">
    <name type="scientific">Amycolatopsis albispora</name>
    <dbReference type="NCBI Taxonomy" id="1804986"/>
    <lineage>
        <taxon>Bacteria</taxon>
        <taxon>Bacillati</taxon>
        <taxon>Actinomycetota</taxon>
        <taxon>Actinomycetes</taxon>
        <taxon>Pseudonocardiales</taxon>
        <taxon>Pseudonocardiaceae</taxon>
        <taxon>Amycolatopsis</taxon>
    </lineage>
</organism>
<proteinExistence type="predicted"/>
<feature type="region of interest" description="Disordered" evidence="1">
    <location>
        <begin position="1"/>
        <end position="27"/>
    </location>
</feature>
<dbReference type="RefSeq" id="WP_113690799.1">
    <property type="nucleotide sequence ID" value="NZ_CP015163.1"/>
</dbReference>
<evidence type="ECO:0000313" key="2">
    <source>
        <dbReference type="EMBL" id="AXB41538.1"/>
    </source>
</evidence>
<accession>A0A344L0G4</accession>
<dbReference type="OrthoDB" id="3671921at2"/>
<feature type="compositionally biased region" description="Basic and acidic residues" evidence="1">
    <location>
        <begin position="67"/>
        <end position="79"/>
    </location>
</feature>
<evidence type="ECO:0000313" key="3">
    <source>
        <dbReference type="Proteomes" id="UP000250434"/>
    </source>
</evidence>
<feature type="region of interest" description="Disordered" evidence="1">
    <location>
        <begin position="49"/>
        <end position="79"/>
    </location>
</feature>
<dbReference type="Proteomes" id="UP000250434">
    <property type="component" value="Chromosome"/>
</dbReference>
<sequence>MAPPPGYPPKHDAPPAARPRDEGDNDQLKVTMADYCAWYEYLLNPHEHNGPARWKIEDTRSGSSEQEVNKRTTDKSAESHPFETWTLTSVLDGVDPQAIYNAPLVFASSSPDVIEPAYNGFSNGYLVSGSGATSTDREAGRTSDTEYEMLLPLITDFMEMRKGWVEPGNDKAHDWEKAWARFAVGNENVFLVLAEGLVAYQASYLQFRRGLDDAVRQLVEGFQNKHEAPDGSSVSGFVWKVVAVASVGAVAGKLVPGWGQVVSLALAAAVAGATEYAKRQVPADLQVQDPGRWADFVMAADTQVRAHMRRFAQDIDSIRESMETRVAAVRDGHLANPPERDESIKDMPPTRREIVPAHLNDGVTRWLDTKVADLTTNCTVYQSAVDTLASADWATPSSVFPEVATARERFASRVRELGQEAVDKHRTAVERLRQYGEDLRWVANNAAANEEANLQIVNNLLADVQAI</sequence>
<evidence type="ECO:0000256" key="1">
    <source>
        <dbReference type="SAM" id="MobiDB-lite"/>
    </source>
</evidence>
<dbReference type="AlphaFoldDB" id="A0A344L0G4"/>
<reference evidence="2 3" key="1">
    <citation type="submission" date="2016-04" db="EMBL/GenBank/DDBJ databases">
        <title>Complete genome sequence and analysis of deep-sea sediment isolate, Amycolatopsis sp. WP1.</title>
        <authorList>
            <person name="Wang H."/>
            <person name="Chen S."/>
            <person name="Wu Q."/>
        </authorList>
    </citation>
    <scope>NUCLEOTIDE SEQUENCE [LARGE SCALE GENOMIC DNA]</scope>
    <source>
        <strain evidence="2 3">WP1</strain>
    </source>
</reference>
<feature type="compositionally biased region" description="Basic and acidic residues" evidence="1">
    <location>
        <begin position="49"/>
        <end position="60"/>
    </location>
</feature>
<dbReference type="KEGG" id="aab:A4R43_02560"/>
<dbReference type="EMBL" id="CP015163">
    <property type="protein sequence ID" value="AXB41538.1"/>
    <property type="molecule type" value="Genomic_DNA"/>
</dbReference>
<protein>
    <submittedName>
        <fullName evidence="2">Uncharacterized protein</fullName>
    </submittedName>
</protein>
<gene>
    <name evidence="2" type="ORF">A4R43_02560</name>
</gene>
<feature type="compositionally biased region" description="Basic and acidic residues" evidence="1">
    <location>
        <begin position="9"/>
        <end position="22"/>
    </location>
</feature>
<keyword evidence="3" id="KW-1185">Reference proteome</keyword>
<name>A0A344L0G4_9PSEU</name>